<keyword evidence="4" id="KW-0548">Nucleotidyltransferase</keyword>
<dbReference type="PANTHER" id="PTHR10739:SF13">
    <property type="entry name" value="CHOLINE-PHOSPHATE CYTIDYLYLTRANSFERASE"/>
    <property type="match status" value="1"/>
</dbReference>
<dbReference type="CDD" id="cd02174">
    <property type="entry name" value="CCT"/>
    <property type="match status" value="1"/>
</dbReference>
<evidence type="ECO:0000256" key="4">
    <source>
        <dbReference type="ARBA" id="ARBA00022695"/>
    </source>
</evidence>
<dbReference type="GO" id="GO:0031210">
    <property type="term" value="F:phosphatidylcholine binding"/>
    <property type="evidence" value="ECO:0007669"/>
    <property type="project" value="TreeGrafter"/>
</dbReference>
<dbReference type="InParanoid" id="A0A0V0QXM9"/>
<comment type="similarity">
    <text evidence="1">Belongs to the cytidylyltransferase family.</text>
</comment>
<dbReference type="Gene3D" id="3.40.50.620">
    <property type="entry name" value="HUPs"/>
    <property type="match status" value="1"/>
</dbReference>
<evidence type="ECO:0000256" key="5">
    <source>
        <dbReference type="ARBA" id="ARBA00023098"/>
    </source>
</evidence>
<dbReference type="SUPFAM" id="SSF52374">
    <property type="entry name" value="Nucleotidylyl transferase"/>
    <property type="match status" value="1"/>
</dbReference>
<evidence type="ECO:0000256" key="8">
    <source>
        <dbReference type="ARBA" id="ARBA00026101"/>
    </source>
</evidence>
<keyword evidence="11" id="KW-1185">Reference proteome</keyword>
<dbReference type="InterPro" id="IPR014729">
    <property type="entry name" value="Rossmann-like_a/b/a_fold"/>
</dbReference>
<dbReference type="InterPro" id="IPR004821">
    <property type="entry name" value="Cyt_trans-like"/>
</dbReference>
<dbReference type="InterPro" id="IPR045049">
    <property type="entry name" value="Pcy1-like"/>
</dbReference>
<evidence type="ECO:0000256" key="7">
    <source>
        <dbReference type="ARBA" id="ARBA00023264"/>
    </source>
</evidence>
<dbReference type="OrthoDB" id="17102at2759"/>
<evidence type="ECO:0000313" key="10">
    <source>
        <dbReference type="EMBL" id="KRX06810.1"/>
    </source>
</evidence>
<keyword evidence="7" id="KW-1208">Phospholipid metabolism</keyword>
<dbReference type="Proteomes" id="UP000054937">
    <property type="component" value="Unassembled WGS sequence"/>
</dbReference>
<dbReference type="OMA" id="VYPAPWI"/>
<dbReference type="Pfam" id="PF01467">
    <property type="entry name" value="CTP_transf_like"/>
    <property type="match status" value="1"/>
</dbReference>
<evidence type="ECO:0000313" key="11">
    <source>
        <dbReference type="Proteomes" id="UP000054937"/>
    </source>
</evidence>
<evidence type="ECO:0000256" key="2">
    <source>
        <dbReference type="ARBA" id="ARBA00022516"/>
    </source>
</evidence>
<sequence>MSQIQEQNKKQIPLGEDPENPVRIYADGVFDQFHFGHAKLLEQCKKMYKHVHLIVGVSGQEDTEKYKGPTLMTEFERQESVRHCKWVDEVVCPCPWTISLDFIEKHKVDFVAHDDAPYGSGDSEDIYAPIKKIGKFKATQRTDGISTSDLIMRILKDRDLYLMRNLQRGYSRKELGMSYSDELLLKVKSVLKNIEEKFVPCTRRKRKTVKQE</sequence>
<dbReference type="AlphaFoldDB" id="A0A0V0QXM9"/>
<comment type="caution">
    <text evidence="10">The sequence shown here is derived from an EMBL/GenBank/DDBJ whole genome shotgun (WGS) entry which is preliminary data.</text>
</comment>
<evidence type="ECO:0000256" key="1">
    <source>
        <dbReference type="ARBA" id="ARBA00010101"/>
    </source>
</evidence>
<dbReference type="EC" id="2.7.7.15" evidence="8"/>
<keyword evidence="2" id="KW-0444">Lipid biosynthesis</keyword>
<evidence type="ECO:0000256" key="3">
    <source>
        <dbReference type="ARBA" id="ARBA00022679"/>
    </source>
</evidence>
<accession>A0A0V0QXM9</accession>
<feature type="domain" description="Cytidyltransferase-like" evidence="9">
    <location>
        <begin position="25"/>
        <end position="152"/>
    </location>
</feature>
<gene>
    <name evidence="10" type="ORF">PPERSA_11455</name>
</gene>
<protein>
    <recommendedName>
        <fullName evidence="8">choline-phosphate cytidylyltransferase</fullName>
        <ecNumber evidence="8">2.7.7.15</ecNumber>
    </recommendedName>
</protein>
<dbReference type="InterPro" id="IPR041723">
    <property type="entry name" value="CCT"/>
</dbReference>
<keyword evidence="5" id="KW-0443">Lipid metabolism</keyword>
<proteinExistence type="inferred from homology"/>
<dbReference type="PANTHER" id="PTHR10739">
    <property type="entry name" value="CYTIDYLYLTRANSFERASE"/>
    <property type="match status" value="1"/>
</dbReference>
<dbReference type="GO" id="GO:0004105">
    <property type="term" value="F:choline-phosphate cytidylyltransferase activity"/>
    <property type="evidence" value="ECO:0007669"/>
    <property type="project" value="UniProtKB-EC"/>
</dbReference>
<name>A0A0V0QXM9_PSEPJ</name>
<dbReference type="NCBIfam" id="TIGR00125">
    <property type="entry name" value="cyt_tran_rel"/>
    <property type="match status" value="1"/>
</dbReference>
<organism evidence="10 11">
    <name type="scientific">Pseudocohnilembus persalinus</name>
    <name type="common">Ciliate</name>
    <dbReference type="NCBI Taxonomy" id="266149"/>
    <lineage>
        <taxon>Eukaryota</taxon>
        <taxon>Sar</taxon>
        <taxon>Alveolata</taxon>
        <taxon>Ciliophora</taxon>
        <taxon>Intramacronucleata</taxon>
        <taxon>Oligohymenophorea</taxon>
        <taxon>Scuticociliatia</taxon>
        <taxon>Philasterida</taxon>
        <taxon>Pseudocohnilembidae</taxon>
        <taxon>Pseudocohnilembus</taxon>
    </lineage>
</organism>
<keyword evidence="6" id="KW-0594">Phospholipid biosynthesis</keyword>
<reference evidence="10 11" key="1">
    <citation type="journal article" date="2015" name="Sci. Rep.">
        <title>Genome of the facultative scuticociliatosis pathogen Pseudocohnilembus persalinus provides insight into its virulence through horizontal gene transfer.</title>
        <authorList>
            <person name="Xiong J."/>
            <person name="Wang G."/>
            <person name="Cheng J."/>
            <person name="Tian M."/>
            <person name="Pan X."/>
            <person name="Warren A."/>
            <person name="Jiang C."/>
            <person name="Yuan D."/>
            <person name="Miao W."/>
        </authorList>
    </citation>
    <scope>NUCLEOTIDE SEQUENCE [LARGE SCALE GENOMIC DNA]</scope>
    <source>
        <strain evidence="10">36N120E</strain>
    </source>
</reference>
<evidence type="ECO:0000256" key="6">
    <source>
        <dbReference type="ARBA" id="ARBA00023209"/>
    </source>
</evidence>
<evidence type="ECO:0000259" key="9">
    <source>
        <dbReference type="Pfam" id="PF01467"/>
    </source>
</evidence>
<keyword evidence="3" id="KW-0808">Transferase</keyword>
<dbReference type="EMBL" id="LDAU01000091">
    <property type="protein sequence ID" value="KRX06810.1"/>
    <property type="molecule type" value="Genomic_DNA"/>
</dbReference>